<dbReference type="EMBL" id="PQXF01000003">
    <property type="protein sequence ID" value="PXF61761.1"/>
    <property type="molecule type" value="Genomic_DNA"/>
</dbReference>
<dbReference type="Proteomes" id="UP000248329">
    <property type="component" value="Unassembled WGS sequence"/>
</dbReference>
<comment type="caution">
    <text evidence="1">The sequence shown here is derived from an EMBL/GenBank/DDBJ whole genome shotgun (WGS) entry which is preliminary data.</text>
</comment>
<name>A0AC61L5X3_9EURY</name>
<evidence type="ECO:0000313" key="2">
    <source>
        <dbReference type="Proteomes" id="UP000248329"/>
    </source>
</evidence>
<organism evidence="1 2">
    <name type="scientific">Candidatus Methanogaster sp</name>
    <dbReference type="NCBI Taxonomy" id="3386292"/>
    <lineage>
        <taxon>Archaea</taxon>
        <taxon>Methanobacteriati</taxon>
        <taxon>Methanobacteriota</taxon>
        <taxon>Stenosarchaea group</taxon>
        <taxon>Methanomicrobia</taxon>
        <taxon>Methanosarcinales</taxon>
        <taxon>ANME-2 cluster</taxon>
        <taxon>Candidatus Methanogasteraceae</taxon>
        <taxon>Candidatus Methanogaster</taxon>
    </lineage>
</organism>
<evidence type="ECO:0000313" key="1">
    <source>
        <dbReference type="EMBL" id="PXF61761.1"/>
    </source>
</evidence>
<reference evidence="1" key="1">
    <citation type="submission" date="2018-01" db="EMBL/GenBank/DDBJ databases">
        <authorList>
            <person name="Krukenberg V."/>
        </authorList>
    </citation>
    <scope>NUCLEOTIDE SEQUENCE</scope>
    <source>
        <strain evidence="1">E20ANME2</strain>
    </source>
</reference>
<protein>
    <submittedName>
        <fullName evidence="1">Uncharacterized protein</fullName>
    </submittedName>
</protein>
<sequence length="59" mass="6675">MTYIDHIFESDSKLIDLVGSMGLSADLQWLKGTTCYHIDGKIYPMNTPIELLKSPLRCT</sequence>
<proteinExistence type="predicted"/>
<accession>A0AC61L5X3</accession>
<gene>
    <name evidence="1" type="ORF">C4B59_02600</name>
</gene>